<dbReference type="AlphaFoldDB" id="A0A016UR85"/>
<protein>
    <submittedName>
        <fullName evidence="2">Uncharacterized protein</fullName>
    </submittedName>
</protein>
<dbReference type="EMBL" id="JARK01001366">
    <property type="protein sequence ID" value="EYC17705.1"/>
    <property type="molecule type" value="Genomic_DNA"/>
</dbReference>
<sequence length="294" mass="34573">MAEDKKTITILLHRYDVPLINITYKNRKDLFRTFKKELKKHHLSIGEVSWADVDDGARSSIRNDDDLLGAVANSNLVRMYGRPKDGHRLFTPPNSDEEEEEENDAVERSRSTCKKAYEATKSAEDTKRISIKLYRNNLLRITITYKGKKDLFNKFQQKLKKHRLPNGEIYWGDWWENERILIRNADDLFGFVKDDFIVKMYYRRTKDNEPLACCSEGDHCRTRSPYPTRRVRRSQSSSLLPHSHPFYGQMPWNFAPWNFLVDPRLAQWSILIVLTFQWTNVVTDMRGVVAAVVK</sequence>
<evidence type="ECO:0000313" key="3">
    <source>
        <dbReference type="Proteomes" id="UP000024635"/>
    </source>
</evidence>
<name>A0A016UR85_9BILA</name>
<dbReference type="InterPro" id="IPR035127">
    <property type="entry name" value="SL4P"/>
</dbReference>
<reference evidence="3" key="1">
    <citation type="journal article" date="2015" name="Nat. Genet.">
        <title>The genome and transcriptome of the zoonotic hookworm Ancylostoma ceylanicum identify infection-specific gene families.</title>
        <authorList>
            <person name="Schwarz E.M."/>
            <person name="Hu Y."/>
            <person name="Antoshechkin I."/>
            <person name="Miller M.M."/>
            <person name="Sternberg P.W."/>
            <person name="Aroian R.V."/>
        </authorList>
    </citation>
    <scope>NUCLEOTIDE SEQUENCE</scope>
    <source>
        <strain evidence="3">HY135</strain>
    </source>
</reference>
<accession>A0A016UR85</accession>
<proteinExistence type="predicted"/>
<comment type="caution">
    <text evidence="2">The sequence shown here is derived from an EMBL/GenBank/DDBJ whole genome shotgun (WGS) entry which is preliminary data.</text>
</comment>
<dbReference type="Pfam" id="PF17618">
    <property type="entry name" value="SL4P"/>
    <property type="match status" value="2"/>
</dbReference>
<evidence type="ECO:0000256" key="1">
    <source>
        <dbReference type="SAM" id="MobiDB-lite"/>
    </source>
</evidence>
<gene>
    <name evidence="2" type="primary">Acey_s0030.g2225</name>
    <name evidence="2" type="ORF">Y032_0030g2225</name>
</gene>
<keyword evidence="3" id="KW-1185">Reference proteome</keyword>
<feature type="compositionally biased region" description="Acidic residues" evidence="1">
    <location>
        <begin position="95"/>
        <end position="104"/>
    </location>
</feature>
<evidence type="ECO:0000313" key="2">
    <source>
        <dbReference type="EMBL" id="EYC17705.1"/>
    </source>
</evidence>
<dbReference type="Proteomes" id="UP000024635">
    <property type="component" value="Unassembled WGS sequence"/>
</dbReference>
<feature type="region of interest" description="Disordered" evidence="1">
    <location>
        <begin position="83"/>
        <end position="111"/>
    </location>
</feature>
<organism evidence="2 3">
    <name type="scientific">Ancylostoma ceylanicum</name>
    <dbReference type="NCBI Taxonomy" id="53326"/>
    <lineage>
        <taxon>Eukaryota</taxon>
        <taxon>Metazoa</taxon>
        <taxon>Ecdysozoa</taxon>
        <taxon>Nematoda</taxon>
        <taxon>Chromadorea</taxon>
        <taxon>Rhabditida</taxon>
        <taxon>Rhabditina</taxon>
        <taxon>Rhabditomorpha</taxon>
        <taxon>Strongyloidea</taxon>
        <taxon>Ancylostomatidae</taxon>
        <taxon>Ancylostomatinae</taxon>
        <taxon>Ancylostoma</taxon>
    </lineage>
</organism>